<evidence type="ECO:0000313" key="2">
    <source>
        <dbReference type="EMBL" id="KAF4134782.1"/>
    </source>
</evidence>
<organism evidence="2 3">
    <name type="scientific">Phytophthora infestans</name>
    <name type="common">Potato late blight agent</name>
    <name type="synonym">Botrytis infestans</name>
    <dbReference type="NCBI Taxonomy" id="4787"/>
    <lineage>
        <taxon>Eukaryota</taxon>
        <taxon>Sar</taxon>
        <taxon>Stramenopiles</taxon>
        <taxon>Oomycota</taxon>
        <taxon>Peronosporomycetes</taxon>
        <taxon>Peronosporales</taxon>
        <taxon>Peronosporaceae</taxon>
        <taxon>Phytophthora</taxon>
    </lineage>
</organism>
<gene>
    <name evidence="2" type="ORF">GN958_ATG16038</name>
</gene>
<comment type="caution">
    <text evidence="2">The sequence shown here is derived from an EMBL/GenBank/DDBJ whole genome shotgun (WGS) entry which is preliminary data.</text>
</comment>
<evidence type="ECO:0000313" key="3">
    <source>
        <dbReference type="Proteomes" id="UP000704712"/>
    </source>
</evidence>
<accession>A0A8S9U546</accession>
<dbReference type="Proteomes" id="UP000704712">
    <property type="component" value="Unassembled WGS sequence"/>
</dbReference>
<reference evidence="2" key="1">
    <citation type="submission" date="2020-03" db="EMBL/GenBank/DDBJ databases">
        <title>Hybrid Assembly of Korean Phytophthora infestans isolates.</title>
        <authorList>
            <person name="Prokchorchik M."/>
            <person name="Lee Y."/>
            <person name="Seo J."/>
            <person name="Cho J.-H."/>
            <person name="Park Y.-E."/>
            <person name="Jang D.-C."/>
            <person name="Im J.-S."/>
            <person name="Choi J.-G."/>
            <person name="Park H.-J."/>
            <person name="Lee G.-B."/>
            <person name="Lee Y.-G."/>
            <person name="Hong S.-Y."/>
            <person name="Cho K."/>
            <person name="Sohn K.H."/>
        </authorList>
    </citation>
    <scope>NUCLEOTIDE SEQUENCE</scope>
    <source>
        <strain evidence="2">KR_2_A2</strain>
    </source>
</reference>
<evidence type="ECO:0000256" key="1">
    <source>
        <dbReference type="SAM" id="MobiDB-lite"/>
    </source>
</evidence>
<dbReference type="EMBL" id="JAACNO010002256">
    <property type="protein sequence ID" value="KAF4134782.1"/>
    <property type="molecule type" value="Genomic_DNA"/>
</dbReference>
<dbReference type="AlphaFoldDB" id="A0A8S9U546"/>
<protein>
    <submittedName>
        <fullName evidence="2">Uncharacterized protein</fullName>
    </submittedName>
</protein>
<feature type="region of interest" description="Disordered" evidence="1">
    <location>
        <begin position="41"/>
        <end position="78"/>
    </location>
</feature>
<name>A0A8S9U546_PHYIN</name>
<feature type="compositionally biased region" description="Basic residues" evidence="1">
    <location>
        <begin position="56"/>
        <end position="75"/>
    </location>
</feature>
<sequence length="306" mass="34619">MNSSDLDSLDGVGDVTLSDIVALFGALENDISHKYHNEATRRNHITTFKPQVSSRTRPRAKKSSSKPPKKRKHKPGYSTQLLHRRKAEAVNLTRQIPILEEWLERIKNPHAVDDKRETSTQQQKQDVKSWATTALEEFRRRRTAETVNRNLKAAQAVCIKLGKAMLGVNKEESALNEKKYVFTKPPTARTALAPQDKTLMPIEQLAQAVPQLYSLSETVFSNKVSDILWQDVKNLSRLPDKSYRYMNERGPDAVAKSFDLAIQCPGDTTASHGIEYLRKFEEKDRIVHIRQAKLLLPGGSQLCGHA</sequence>
<proteinExistence type="predicted"/>